<feature type="non-terminal residue" evidence="1">
    <location>
        <position position="74"/>
    </location>
</feature>
<keyword evidence="2" id="KW-1185">Reference proteome</keyword>
<accession>A0ABN8QMC6</accession>
<evidence type="ECO:0000313" key="1">
    <source>
        <dbReference type="EMBL" id="CAH3165435.1"/>
    </source>
</evidence>
<reference evidence="1 2" key="1">
    <citation type="submission" date="2022-05" db="EMBL/GenBank/DDBJ databases">
        <authorList>
            <consortium name="Genoscope - CEA"/>
            <person name="William W."/>
        </authorList>
    </citation>
    <scope>NUCLEOTIDE SEQUENCE [LARGE SCALE GENOMIC DNA]</scope>
</reference>
<protein>
    <submittedName>
        <fullName evidence="1">Uncharacterized protein</fullName>
    </submittedName>
</protein>
<sequence>MGLMDAVPVKWRKRFPDVQFDWNSIHSLSFKVSLETKIREFQYKVLNNIVFTNEKLFKIKMTDSPQCTFCKNEI</sequence>
<proteinExistence type="predicted"/>
<gene>
    <name evidence="1" type="ORF">PEVE_00005313</name>
</gene>
<dbReference type="Proteomes" id="UP001159427">
    <property type="component" value="Unassembled WGS sequence"/>
</dbReference>
<name>A0ABN8QMC6_9CNID</name>
<organism evidence="1 2">
    <name type="scientific">Porites evermanni</name>
    <dbReference type="NCBI Taxonomy" id="104178"/>
    <lineage>
        <taxon>Eukaryota</taxon>
        <taxon>Metazoa</taxon>
        <taxon>Cnidaria</taxon>
        <taxon>Anthozoa</taxon>
        <taxon>Hexacorallia</taxon>
        <taxon>Scleractinia</taxon>
        <taxon>Fungiina</taxon>
        <taxon>Poritidae</taxon>
        <taxon>Porites</taxon>
    </lineage>
</organism>
<comment type="caution">
    <text evidence="1">The sequence shown here is derived from an EMBL/GenBank/DDBJ whole genome shotgun (WGS) entry which is preliminary data.</text>
</comment>
<dbReference type="EMBL" id="CALNXI010001337">
    <property type="protein sequence ID" value="CAH3165435.1"/>
    <property type="molecule type" value="Genomic_DNA"/>
</dbReference>
<evidence type="ECO:0000313" key="2">
    <source>
        <dbReference type="Proteomes" id="UP001159427"/>
    </source>
</evidence>